<proteinExistence type="predicted"/>
<dbReference type="GeneID" id="6083260"/>
<dbReference type="PANTHER" id="PTHR31005">
    <property type="entry name" value="DUF4139 DOMAIN-CONTAINING PROTEIN"/>
    <property type="match status" value="1"/>
</dbReference>
<dbReference type="RefSeq" id="XP_001887617.1">
    <property type="nucleotide sequence ID" value="XM_001887582.1"/>
</dbReference>
<dbReference type="EMBL" id="DS547136">
    <property type="protein sequence ID" value="EDR01804.1"/>
    <property type="molecule type" value="Genomic_DNA"/>
</dbReference>
<dbReference type="InterPro" id="IPR037291">
    <property type="entry name" value="DUF4139"/>
</dbReference>
<feature type="domain" description="DUF4139" evidence="3">
    <location>
        <begin position="207"/>
        <end position="580"/>
    </location>
</feature>
<gene>
    <name evidence="5" type="ORF">LACBIDRAFT_310499</name>
</gene>
<feature type="coiled-coil region" evidence="1">
    <location>
        <begin position="144"/>
        <end position="178"/>
    </location>
</feature>
<dbReference type="AlphaFoldDB" id="B0DUH2"/>
<feature type="domain" description="DUF4140" evidence="4">
    <location>
        <begin position="31"/>
        <end position="127"/>
    </location>
</feature>
<organism evidence="6">
    <name type="scientific">Laccaria bicolor (strain S238N-H82 / ATCC MYA-4686)</name>
    <name type="common">Bicoloured deceiver</name>
    <name type="synonym">Laccaria laccata var. bicolor</name>
    <dbReference type="NCBI Taxonomy" id="486041"/>
    <lineage>
        <taxon>Eukaryota</taxon>
        <taxon>Fungi</taxon>
        <taxon>Dikarya</taxon>
        <taxon>Basidiomycota</taxon>
        <taxon>Agaricomycotina</taxon>
        <taxon>Agaricomycetes</taxon>
        <taxon>Agaricomycetidae</taxon>
        <taxon>Agaricales</taxon>
        <taxon>Agaricineae</taxon>
        <taxon>Hydnangiaceae</taxon>
        <taxon>Laccaria</taxon>
    </lineage>
</organism>
<evidence type="ECO:0000259" key="4">
    <source>
        <dbReference type="Pfam" id="PF13600"/>
    </source>
</evidence>
<dbReference type="HOGENOM" id="CLU_010457_2_0_1"/>
<sequence length="589" mass="63711">MTQETHEAPPTFEPVHTLELVSVNDSKIIGVSVYSGRAEVTRLFSFSVHTGQNQVNISGLPNVLDQDSFRVEGRGAATIHDVTISTIIPPPIPTTSTELKALELKRTQTEKALQRSRKAIASLETYLGSVNVEHVAITALGEVVGSYESTCEKLDDQVTELEQQLVDLNKAIEVERKKLSGPTGNNKLNLKASIGVFADHEDDVEIALIYAVNSATWSAGYDIRVDMQTKEKPITLIYKGAITQNTGEDWNDIPLTLETATPTFGVGVPSLIPWTLSIYRPPVVRSKGKRFGRGGTSLAASSAVAYRLSSRRSPMSRRSTSSDEDEESRASPMEYRGLAVSSKGNISATFTVPGTITIPSDGVAHNVTIVQLSLDSTMSWVSVPKVDAKTHLNAKIKNASEYTLLSGPASVYVDGSFISRSDVPAVSPDESFDCPLGLDPSIRITYHPRVKKVSQSGFYTKTTNYVFSQRITIFNTKSTAVDNVKIIDQVPVSEDSLITVKLVSPALVAPFSESKTLSGGELKVPPPVKVSPGVVVQWDGADEPGNDVEGLGKDGKFYWVCSVPSQGKVNLVLQWEVTAPVRTDIAGLY</sequence>
<reference evidence="5 6" key="1">
    <citation type="journal article" date="2008" name="Nature">
        <title>The genome of Laccaria bicolor provides insights into mycorrhizal symbiosis.</title>
        <authorList>
            <person name="Martin F."/>
            <person name="Aerts A."/>
            <person name="Ahren D."/>
            <person name="Brun A."/>
            <person name="Danchin E.G.J."/>
            <person name="Duchaussoy F."/>
            <person name="Gibon J."/>
            <person name="Kohler A."/>
            <person name="Lindquist E."/>
            <person name="Pereda V."/>
            <person name="Salamov A."/>
            <person name="Shapiro H.J."/>
            <person name="Wuyts J."/>
            <person name="Blaudez D."/>
            <person name="Buee M."/>
            <person name="Brokstein P."/>
            <person name="Canbaeck B."/>
            <person name="Cohen D."/>
            <person name="Courty P.E."/>
            <person name="Coutinho P.M."/>
            <person name="Delaruelle C."/>
            <person name="Detter J.C."/>
            <person name="Deveau A."/>
            <person name="DiFazio S."/>
            <person name="Duplessis S."/>
            <person name="Fraissinet-Tachet L."/>
            <person name="Lucic E."/>
            <person name="Frey-Klett P."/>
            <person name="Fourrey C."/>
            <person name="Feussner I."/>
            <person name="Gay G."/>
            <person name="Grimwood J."/>
            <person name="Hoegger P.J."/>
            <person name="Jain P."/>
            <person name="Kilaru S."/>
            <person name="Labbe J."/>
            <person name="Lin Y.C."/>
            <person name="Legue V."/>
            <person name="Le Tacon F."/>
            <person name="Marmeisse R."/>
            <person name="Melayah D."/>
            <person name="Montanini B."/>
            <person name="Muratet M."/>
            <person name="Nehls U."/>
            <person name="Niculita-Hirzel H."/>
            <person name="Oudot-Le Secq M.P."/>
            <person name="Peter M."/>
            <person name="Quesneville H."/>
            <person name="Rajashekar B."/>
            <person name="Reich M."/>
            <person name="Rouhier N."/>
            <person name="Schmutz J."/>
            <person name="Yin T."/>
            <person name="Chalot M."/>
            <person name="Henrissat B."/>
            <person name="Kuees U."/>
            <person name="Lucas S."/>
            <person name="Van de Peer Y."/>
            <person name="Podila G.K."/>
            <person name="Polle A."/>
            <person name="Pukkila P.J."/>
            <person name="Richardson P.M."/>
            <person name="Rouze P."/>
            <person name="Sanders I.R."/>
            <person name="Stajich J.E."/>
            <person name="Tunlid A."/>
            <person name="Tuskan G."/>
            <person name="Grigoriev I.V."/>
        </authorList>
    </citation>
    <scope>NUCLEOTIDE SEQUENCE [LARGE SCALE GENOMIC DNA]</scope>
    <source>
        <strain evidence="6">S238N-H82 / ATCC MYA-4686</strain>
    </source>
</reference>
<evidence type="ECO:0000313" key="6">
    <source>
        <dbReference type="Proteomes" id="UP000001194"/>
    </source>
</evidence>
<name>B0DUH2_LACBS</name>
<dbReference type="InterPro" id="IPR011935">
    <property type="entry name" value="CHP02231"/>
</dbReference>
<evidence type="ECO:0000313" key="5">
    <source>
        <dbReference type="EMBL" id="EDR01804.1"/>
    </source>
</evidence>
<dbReference type="Pfam" id="PF13600">
    <property type="entry name" value="DUF4140"/>
    <property type="match status" value="1"/>
</dbReference>
<protein>
    <submittedName>
        <fullName evidence="5">Predicted protein</fullName>
    </submittedName>
</protein>
<dbReference type="NCBIfam" id="TIGR02231">
    <property type="entry name" value="mucoidy inhibitor MuiA family protein"/>
    <property type="match status" value="1"/>
</dbReference>
<evidence type="ECO:0000259" key="3">
    <source>
        <dbReference type="Pfam" id="PF13598"/>
    </source>
</evidence>
<feature type="region of interest" description="Disordered" evidence="2">
    <location>
        <begin position="309"/>
        <end position="333"/>
    </location>
</feature>
<accession>B0DUH2</accession>
<dbReference type="PANTHER" id="PTHR31005:SF8">
    <property type="entry name" value="DUF4139 DOMAIN-CONTAINING PROTEIN"/>
    <property type="match status" value="1"/>
</dbReference>
<evidence type="ECO:0000256" key="2">
    <source>
        <dbReference type="SAM" id="MobiDB-lite"/>
    </source>
</evidence>
<dbReference type="Proteomes" id="UP000001194">
    <property type="component" value="Unassembled WGS sequence"/>
</dbReference>
<evidence type="ECO:0000256" key="1">
    <source>
        <dbReference type="SAM" id="Coils"/>
    </source>
</evidence>
<keyword evidence="6" id="KW-1185">Reference proteome</keyword>
<dbReference type="Pfam" id="PF13598">
    <property type="entry name" value="DUF4139"/>
    <property type="match status" value="1"/>
</dbReference>
<dbReference type="InParanoid" id="B0DUH2"/>
<dbReference type="KEGG" id="lbc:LACBIDRAFT_310499"/>
<dbReference type="OrthoDB" id="10068793at2759"/>
<dbReference type="InterPro" id="IPR025554">
    <property type="entry name" value="DUF4140"/>
</dbReference>
<keyword evidence="1" id="KW-0175">Coiled coil</keyword>
<feature type="compositionally biased region" description="Low complexity" evidence="2">
    <location>
        <begin position="309"/>
        <end position="319"/>
    </location>
</feature>